<dbReference type="GO" id="GO:0005524">
    <property type="term" value="F:ATP binding"/>
    <property type="evidence" value="ECO:0007669"/>
    <property type="project" value="UniProtKB-KW"/>
</dbReference>
<keyword evidence="10" id="KW-0175">Coiled coil</keyword>
<evidence type="ECO:0000256" key="10">
    <source>
        <dbReference type="SAM" id="Coils"/>
    </source>
</evidence>
<evidence type="ECO:0000256" key="7">
    <source>
        <dbReference type="ARBA" id="ARBA00023204"/>
    </source>
</evidence>
<dbReference type="InterPro" id="IPR027417">
    <property type="entry name" value="P-loop_NTPase"/>
</dbReference>
<dbReference type="Gene3D" id="3.40.50.300">
    <property type="entry name" value="P-loop containing nucleotide triphosphate hydrolases"/>
    <property type="match status" value="2"/>
</dbReference>
<dbReference type="CDD" id="cd03241">
    <property type="entry name" value="ABC_RecN"/>
    <property type="match status" value="2"/>
</dbReference>
<dbReference type="NCBIfam" id="TIGR00634">
    <property type="entry name" value="recN"/>
    <property type="match status" value="1"/>
</dbReference>
<feature type="coiled-coil region" evidence="10">
    <location>
        <begin position="320"/>
        <end position="382"/>
    </location>
</feature>
<evidence type="ECO:0000256" key="5">
    <source>
        <dbReference type="ARBA" id="ARBA00022763"/>
    </source>
</evidence>
<evidence type="ECO:0000313" key="12">
    <source>
        <dbReference type="EMBL" id="RHA17649.1"/>
    </source>
</evidence>
<dbReference type="GO" id="GO:0043590">
    <property type="term" value="C:bacterial nucleoid"/>
    <property type="evidence" value="ECO:0007669"/>
    <property type="project" value="TreeGrafter"/>
</dbReference>
<dbReference type="InterPro" id="IPR004604">
    <property type="entry name" value="DNA_recomb/repair_RecN"/>
</dbReference>
<dbReference type="GO" id="GO:0006310">
    <property type="term" value="P:DNA recombination"/>
    <property type="evidence" value="ECO:0007669"/>
    <property type="project" value="InterPro"/>
</dbReference>
<evidence type="ECO:0000256" key="4">
    <source>
        <dbReference type="ARBA" id="ARBA00022741"/>
    </source>
</evidence>
<keyword evidence="6" id="KW-0067">ATP-binding</keyword>
<dbReference type="InterPro" id="IPR003395">
    <property type="entry name" value="RecF/RecN/SMC_N"/>
</dbReference>
<comment type="similarity">
    <text evidence="2 9">Belongs to the RecN family.</text>
</comment>
<dbReference type="RefSeq" id="WP_117970918.1">
    <property type="nucleotide sequence ID" value="NZ_CATWJF010000023.1"/>
</dbReference>
<dbReference type="EMBL" id="QSFD01000008">
    <property type="protein sequence ID" value="RHA17649.1"/>
    <property type="molecule type" value="Genomic_DNA"/>
</dbReference>
<dbReference type="PIRSF" id="PIRSF003128">
    <property type="entry name" value="RecN"/>
    <property type="match status" value="1"/>
</dbReference>
<keyword evidence="7 9" id="KW-0234">DNA repair</keyword>
<evidence type="ECO:0000313" key="13">
    <source>
        <dbReference type="Proteomes" id="UP000284779"/>
    </source>
</evidence>
<gene>
    <name evidence="12" type="primary">recN</name>
    <name evidence="12" type="ORF">DW944_08430</name>
</gene>
<keyword evidence="4" id="KW-0547">Nucleotide-binding</keyword>
<evidence type="ECO:0000256" key="2">
    <source>
        <dbReference type="ARBA" id="ARBA00009441"/>
    </source>
</evidence>
<evidence type="ECO:0000256" key="6">
    <source>
        <dbReference type="ARBA" id="ARBA00022840"/>
    </source>
</evidence>
<keyword evidence="5 9" id="KW-0227">DNA damage</keyword>
<evidence type="ECO:0000259" key="11">
    <source>
        <dbReference type="Pfam" id="PF02463"/>
    </source>
</evidence>
<evidence type="ECO:0000256" key="3">
    <source>
        <dbReference type="ARBA" id="ARBA00021315"/>
    </source>
</evidence>
<accession>A0A413R6N2</accession>
<reference evidence="12 13" key="1">
    <citation type="submission" date="2018-08" db="EMBL/GenBank/DDBJ databases">
        <title>A genome reference for cultivated species of the human gut microbiota.</title>
        <authorList>
            <person name="Zou Y."/>
            <person name="Xue W."/>
            <person name="Luo G."/>
        </authorList>
    </citation>
    <scope>NUCLEOTIDE SEQUENCE [LARGE SCALE GENOMIC DNA]</scope>
    <source>
        <strain evidence="12 13">AM44-11BH</strain>
    </source>
</reference>
<dbReference type="Pfam" id="PF02463">
    <property type="entry name" value="SMC_N"/>
    <property type="match status" value="1"/>
</dbReference>
<comment type="function">
    <text evidence="1 9">May be involved in recombinational repair of damaged DNA.</text>
</comment>
<protein>
    <recommendedName>
        <fullName evidence="3 9">DNA repair protein RecN</fullName>
    </recommendedName>
    <alternativeName>
        <fullName evidence="8 9">Recombination protein N</fullName>
    </alternativeName>
</protein>
<name>A0A413R6N2_9FIRM</name>
<evidence type="ECO:0000256" key="1">
    <source>
        <dbReference type="ARBA" id="ARBA00003618"/>
    </source>
</evidence>
<dbReference type="SUPFAM" id="SSF52540">
    <property type="entry name" value="P-loop containing nucleoside triphosphate hydrolases"/>
    <property type="match status" value="1"/>
</dbReference>
<dbReference type="FunFam" id="3.40.50.300:FF:000356">
    <property type="entry name" value="DNA repair protein RecN"/>
    <property type="match status" value="1"/>
</dbReference>
<feature type="domain" description="RecF/RecN/SMC N-terminal" evidence="11">
    <location>
        <begin position="6"/>
        <end position="511"/>
    </location>
</feature>
<sequence length="562" mass="63449">MLLNLHVKNLALIEEVDVDFEKGLIVLTGETGAGKSLILGSVNIALGNKASKDMIRKGTDYSLVELTFSVSETCAKQLKKYDIYMEEDNIITVTRKISEGRSISKINGETVNIKTLKNVMSLLIDIHGQHDHQSLLYTKNHLDILDKFAKDSILELKEKIKEEYSKYTKLIKKLEEFNIDEGQKAREIEFAEYEVNEIESANLKPEEDVQVEEEFKKLSNSKEIVSALSEIYNALSYETAGGLGDIINKAVMDINSIKGMDEKISQFQTELYDIDNLCRELTSQIYDYNSGMDFNPEYVREVEERLDVINHLKLKYGNSIEEILRYKEEKEEYLEKLNNMTDEMESVKNQISELEGTLNNLCTKLSEQRKKAAKELEVLVKQALVDLNFIAVEFEIQITRKESIGENGFDNVEFMISTNPGESVKPLVKVASGGELSRIMLAIKSILATEDDIDTLIFDEIDTGISGQTAMKVAEKMAKISRNHQVICISHLSQIAAMADSHYLIKKTADENSTTTSIKKLTRQQSIEELVRINGGSGITEAGLIHATEMKDMADRTKSNLF</sequence>
<dbReference type="Proteomes" id="UP000284779">
    <property type="component" value="Unassembled WGS sequence"/>
</dbReference>
<evidence type="ECO:0000256" key="8">
    <source>
        <dbReference type="ARBA" id="ARBA00033408"/>
    </source>
</evidence>
<proteinExistence type="inferred from homology"/>
<dbReference type="GO" id="GO:0009432">
    <property type="term" value="P:SOS response"/>
    <property type="evidence" value="ECO:0007669"/>
    <property type="project" value="TreeGrafter"/>
</dbReference>
<organism evidence="12 13">
    <name type="scientific">Eubacterium ventriosum</name>
    <dbReference type="NCBI Taxonomy" id="39496"/>
    <lineage>
        <taxon>Bacteria</taxon>
        <taxon>Bacillati</taxon>
        <taxon>Bacillota</taxon>
        <taxon>Clostridia</taxon>
        <taxon>Eubacteriales</taxon>
        <taxon>Eubacteriaceae</taxon>
        <taxon>Eubacterium</taxon>
    </lineage>
</organism>
<evidence type="ECO:0000256" key="9">
    <source>
        <dbReference type="PIRNR" id="PIRNR003128"/>
    </source>
</evidence>
<dbReference type="InterPro" id="IPR025662">
    <property type="entry name" value="Sigma_54_int_dom_ATP-bd_1"/>
</dbReference>
<dbReference type="AlphaFoldDB" id="A0A413R6N2"/>
<dbReference type="GO" id="GO:0006281">
    <property type="term" value="P:DNA repair"/>
    <property type="evidence" value="ECO:0007669"/>
    <property type="project" value="UniProtKB-KW"/>
</dbReference>
<comment type="caution">
    <text evidence="12">The sequence shown here is derived from an EMBL/GenBank/DDBJ whole genome shotgun (WGS) entry which is preliminary data.</text>
</comment>
<dbReference type="PROSITE" id="PS00675">
    <property type="entry name" value="SIGMA54_INTERACT_1"/>
    <property type="match status" value="1"/>
</dbReference>
<keyword evidence="13" id="KW-1185">Reference proteome</keyword>
<dbReference type="PANTHER" id="PTHR11059">
    <property type="entry name" value="DNA REPAIR PROTEIN RECN"/>
    <property type="match status" value="1"/>
</dbReference>
<dbReference type="PANTHER" id="PTHR11059:SF0">
    <property type="entry name" value="DNA REPAIR PROTEIN RECN"/>
    <property type="match status" value="1"/>
</dbReference>